<gene>
    <name evidence="2" type="ORF">PSS4_v1_390020</name>
    <name evidence="1" type="ORF">RSP824_12295</name>
</gene>
<dbReference type="AlphaFoldDB" id="A0A0S4U6E6"/>
<evidence type="ECO:0000313" key="1">
    <source>
        <dbReference type="EMBL" id="AYA47206.1"/>
    </source>
</evidence>
<sequence>MTTSPPPTADLFIEHLGRPYADIDKSIWKYARNPDFELPEHSPIGGVFFERYGFSITICPPDFYHGDDSLKSSPAVITNVQLYSGDEYYNHERYPGALPHGLDFDDNRDTLLRKLGPSAWTFPFVPSLTLERWDFDNHWIVVVYAKQMASIRMMQVGLKRNLPRPSVLPKVLEPNIQALQSLFKKQWAEVSRDPRFEGVDFSPLSDDSADDDRSIRLDELSTRGVELYFHRSKEETTEGKRILSGARYFRKGIHSSVGFDGEMPCGLTFATPLESLVSKVGSYPFAGQADTLTGHYVWKLPDFLLHVSFSVMEQWISRIRIALPPYYNESLERPRLRAPGALVQSDTD</sequence>
<organism evidence="2">
    <name type="scientific">Ralstonia solanacearum</name>
    <name type="common">Pseudomonas solanacearum</name>
    <dbReference type="NCBI Taxonomy" id="305"/>
    <lineage>
        <taxon>Bacteria</taxon>
        <taxon>Pseudomonadati</taxon>
        <taxon>Pseudomonadota</taxon>
        <taxon>Betaproteobacteria</taxon>
        <taxon>Burkholderiales</taxon>
        <taxon>Burkholderiaceae</taxon>
        <taxon>Ralstonia</taxon>
        <taxon>Ralstonia solanacearum species complex</taxon>
    </lineage>
</organism>
<dbReference type="EMBL" id="LN899821">
    <property type="protein sequence ID" value="CUV17824.1"/>
    <property type="molecule type" value="Genomic_DNA"/>
</dbReference>
<dbReference type="EMBL" id="CP025741">
    <property type="protein sequence ID" value="AYA47206.1"/>
    <property type="molecule type" value="Genomic_DNA"/>
</dbReference>
<name>A0A0S4U6E6_RALSL</name>
<evidence type="ECO:0000313" key="3">
    <source>
        <dbReference type="Proteomes" id="UP000262427"/>
    </source>
</evidence>
<reference evidence="2" key="1">
    <citation type="submission" date="2015-10" db="EMBL/GenBank/DDBJ databases">
        <authorList>
            <person name="Gilbert D.G."/>
        </authorList>
    </citation>
    <scope>NUCLEOTIDE SEQUENCE</scope>
    <source>
        <strain evidence="2">Phyl III-seqv23</strain>
    </source>
</reference>
<protein>
    <submittedName>
        <fullName evidence="2">Uncharacterized protein</fullName>
    </submittedName>
</protein>
<reference evidence="1" key="2">
    <citation type="submission" date="2018-01" db="EMBL/GenBank/DDBJ databases">
        <title>Ralstonia pseudosolanacearum P824 infects blueberry.</title>
        <authorList>
            <person name="Bocsanczy A.M."/>
            <person name="Norman D.J."/>
        </authorList>
    </citation>
    <scope>NUCLEOTIDE SEQUENCE</scope>
    <source>
        <strain evidence="1">P824</strain>
    </source>
</reference>
<reference evidence="3" key="3">
    <citation type="submission" date="2018-01" db="EMBL/GenBank/DDBJ databases">
        <title>Raltonia solanacearum P824 infects blueberry.</title>
        <authorList>
            <person name="Bocsanczy A.M."/>
            <person name="Norman D.J."/>
        </authorList>
    </citation>
    <scope>NUCLEOTIDE SEQUENCE [LARGE SCALE GENOMIC DNA]</scope>
    <source>
        <strain evidence="3">P824</strain>
    </source>
</reference>
<accession>A0A0S4U6E6</accession>
<evidence type="ECO:0000313" key="2">
    <source>
        <dbReference type="EMBL" id="CUV17824.1"/>
    </source>
</evidence>
<proteinExistence type="predicted"/>
<dbReference type="Proteomes" id="UP000262427">
    <property type="component" value="Chromosome CM"/>
</dbReference>